<accession>A0A271J5H2</accession>
<organism evidence="2 3">
    <name type="scientific">Rubrivirga marina</name>
    <dbReference type="NCBI Taxonomy" id="1196024"/>
    <lineage>
        <taxon>Bacteria</taxon>
        <taxon>Pseudomonadati</taxon>
        <taxon>Rhodothermota</taxon>
        <taxon>Rhodothermia</taxon>
        <taxon>Rhodothermales</taxon>
        <taxon>Rubricoccaceae</taxon>
        <taxon>Rubrivirga</taxon>
    </lineage>
</organism>
<dbReference type="OrthoDB" id="1524432at2"/>
<reference evidence="2 3" key="1">
    <citation type="submission" date="2016-11" db="EMBL/GenBank/DDBJ databases">
        <title>Study of marine rhodopsin-containing bacteria.</title>
        <authorList>
            <person name="Yoshizawa S."/>
            <person name="Kumagai Y."/>
            <person name="Kogure K."/>
        </authorList>
    </citation>
    <scope>NUCLEOTIDE SEQUENCE [LARGE SCALE GENOMIC DNA]</scope>
    <source>
        <strain evidence="2 3">SAORIC-28</strain>
    </source>
</reference>
<feature type="chain" id="PRO_5013035266" description="Periplasmic heavy metal sensor" evidence="1">
    <location>
        <begin position="21"/>
        <end position="171"/>
    </location>
</feature>
<evidence type="ECO:0000256" key="1">
    <source>
        <dbReference type="SAM" id="SignalP"/>
    </source>
</evidence>
<comment type="caution">
    <text evidence="2">The sequence shown here is derived from an EMBL/GenBank/DDBJ whole genome shotgun (WGS) entry which is preliminary data.</text>
</comment>
<keyword evidence="1" id="KW-0732">Signal</keyword>
<dbReference type="Gene3D" id="1.20.120.1490">
    <property type="match status" value="1"/>
</dbReference>
<evidence type="ECO:0000313" key="3">
    <source>
        <dbReference type="Proteomes" id="UP000216339"/>
    </source>
</evidence>
<dbReference type="GO" id="GO:0042597">
    <property type="term" value="C:periplasmic space"/>
    <property type="evidence" value="ECO:0007669"/>
    <property type="project" value="InterPro"/>
</dbReference>
<evidence type="ECO:0008006" key="4">
    <source>
        <dbReference type="Google" id="ProtNLM"/>
    </source>
</evidence>
<evidence type="ECO:0000313" key="2">
    <source>
        <dbReference type="EMBL" id="PAP78215.1"/>
    </source>
</evidence>
<dbReference type="AlphaFoldDB" id="A0A271J5H2"/>
<feature type="signal peptide" evidence="1">
    <location>
        <begin position="1"/>
        <end position="20"/>
    </location>
</feature>
<sequence>MPRFALAALLALTLAVPLRAQHGHAAHGAAPTTDGPAGLTADEVAGLRQGHGLGMARPAELNHYPGPLHVLELAGDLGLDAEQRATAERLRADMLAEAVPLGERIVQAEHHLDALFAYEEASPDAVGRMTAHIAELRGRLRAAHLRAHLGMRDALTPEQIVAYGRLRGHAE</sequence>
<dbReference type="RefSeq" id="WP_095511897.1">
    <property type="nucleotide sequence ID" value="NZ_MQWD01000001.1"/>
</dbReference>
<dbReference type="EMBL" id="MQWD01000001">
    <property type="protein sequence ID" value="PAP78215.1"/>
    <property type="molecule type" value="Genomic_DNA"/>
</dbReference>
<gene>
    <name evidence="2" type="ORF">BSZ37_18170</name>
</gene>
<proteinExistence type="predicted"/>
<protein>
    <recommendedName>
        <fullName evidence="4">Periplasmic heavy metal sensor</fullName>
    </recommendedName>
</protein>
<keyword evidence="3" id="KW-1185">Reference proteome</keyword>
<dbReference type="Proteomes" id="UP000216339">
    <property type="component" value="Unassembled WGS sequence"/>
</dbReference>
<name>A0A271J5H2_9BACT</name>